<comment type="caution">
    <text evidence="2">The sequence shown here is derived from an EMBL/GenBank/DDBJ whole genome shotgun (WGS) entry which is preliminary data.</text>
</comment>
<name>A0A2D0KQ00_9GAMM</name>
<organism evidence="2 3">
    <name type="scientific">Xenorhabdus stockiae</name>
    <dbReference type="NCBI Taxonomy" id="351614"/>
    <lineage>
        <taxon>Bacteria</taxon>
        <taxon>Pseudomonadati</taxon>
        <taxon>Pseudomonadota</taxon>
        <taxon>Gammaproteobacteria</taxon>
        <taxon>Enterobacterales</taxon>
        <taxon>Morganellaceae</taxon>
        <taxon>Xenorhabdus</taxon>
    </lineage>
</organism>
<dbReference type="GO" id="GO:0016787">
    <property type="term" value="F:hydrolase activity"/>
    <property type="evidence" value="ECO:0007669"/>
    <property type="project" value="InterPro"/>
</dbReference>
<gene>
    <name evidence="2" type="ORF">Xsto_02070</name>
</gene>
<dbReference type="EMBL" id="NJAJ01000016">
    <property type="protein sequence ID" value="PHM65492.1"/>
    <property type="molecule type" value="Genomic_DNA"/>
</dbReference>
<proteinExistence type="predicted"/>
<dbReference type="InterPro" id="IPR004843">
    <property type="entry name" value="Calcineurin-like_PHP"/>
</dbReference>
<protein>
    <recommendedName>
        <fullName evidence="1">Calcineurin-like phosphoesterase domain-containing protein</fullName>
    </recommendedName>
</protein>
<accession>A0A2D0KQ00</accession>
<dbReference type="Proteomes" id="UP000222366">
    <property type="component" value="Unassembled WGS sequence"/>
</dbReference>
<evidence type="ECO:0000313" key="2">
    <source>
        <dbReference type="EMBL" id="PHM65492.1"/>
    </source>
</evidence>
<dbReference type="SUPFAM" id="SSF56300">
    <property type="entry name" value="Metallo-dependent phosphatases"/>
    <property type="match status" value="1"/>
</dbReference>
<reference evidence="2 3" key="1">
    <citation type="journal article" date="2017" name="Nat. Microbiol.">
        <title>Natural product diversity associated with the nematode symbionts Photorhabdus and Xenorhabdus.</title>
        <authorList>
            <person name="Tobias N.J."/>
            <person name="Wolff H."/>
            <person name="Djahanschiri B."/>
            <person name="Grundmann F."/>
            <person name="Kronenwerth M."/>
            <person name="Shi Y.M."/>
            <person name="Simonyi S."/>
            <person name="Grun P."/>
            <person name="Shapiro-Ilan D."/>
            <person name="Pidot S.J."/>
            <person name="Stinear T.P."/>
            <person name="Ebersberger I."/>
            <person name="Bode H.B."/>
        </authorList>
    </citation>
    <scope>NUCLEOTIDE SEQUENCE [LARGE SCALE GENOMIC DNA]</scope>
    <source>
        <strain evidence="2 3">DSM 17904</strain>
    </source>
</reference>
<evidence type="ECO:0000313" key="3">
    <source>
        <dbReference type="Proteomes" id="UP000222366"/>
    </source>
</evidence>
<sequence>MIYFTSDTHFCHSSIINLCGRPFESAHHMNNALIHNWNACVADRDEIYILGDFLYRGTGADANKILRRLNGKKYLIRGNHDKFLNDPDFDISMFEWVKDYYEMDYQKQKIVMFHYPILEWQGYFRNAIHLYGHVHNAGKDPDQYKRLSILGPRAINVGVDVNNFFPISINQVLKKAQE</sequence>
<dbReference type="AlphaFoldDB" id="A0A2D0KQ00"/>
<feature type="domain" description="Calcineurin-like phosphoesterase" evidence="1">
    <location>
        <begin position="2"/>
        <end position="86"/>
    </location>
</feature>
<evidence type="ECO:0000259" key="1">
    <source>
        <dbReference type="Pfam" id="PF00149"/>
    </source>
</evidence>
<dbReference type="RefSeq" id="WP_099125002.1">
    <property type="nucleotide sequence ID" value="NZ_CAWNRH010000068.1"/>
</dbReference>
<dbReference type="Gene3D" id="3.60.21.10">
    <property type="match status" value="1"/>
</dbReference>
<dbReference type="InterPro" id="IPR029052">
    <property type="entry name" value="Metallo-depent_PP-like"/>
</dbReference>
<keyword evidence="3" id="KW-1185">Reference proteome</keyword>
<dbReference type="Pfam" id="PF00149">
    <property type="entry name" value="Metallophos"/>
    <property type="match status" value="1"/>
</dbReference>